<dbReference type="AlphaFoldDB" id="X1R302"/>
<reference evidence="1" key="1">
    <citation type="journal article" date="2014" name="Front. Microbiol.">
        <title>High frequency of phylogenetically diverse reductive dehalogenase-homologous genes in deep subseafloor sedimentary metagenomes.</title>
        <authorList>
            <person name="Kawai M."/>
            <person name="Futagami T."/>
            <person name="Toyoda A."/>
            <person name="Takaki Y."/>
            <person name="Nishi S."/>
            <person name="Hori S."/>
            <person name="Arai W."/>
            <person name="Tsubouchi T."/>
            <person name="Morono Y."/>
            <person name="Uchiyama I."/>
            <person name="Ito T."/>
            <person name="Fujiyama A."/>
            <person name="Inagaki F."/>
            <person name="Takami H."/>
        </authorList>
    </citation>
    <scope>NUCLEOTIDE SEQUENCE</scope>
    <source>
        <strain evidence="1">Expedition CK06-06</strain>
    </source>
</reference>
<protein>
    <submittedName>
        <fullName evidence="1">Uncharacterized protein</fullName>
    </submittedName>
</protein>
<proteinExistence type="predicted"/>
<gene>
    <name evidence="1" type="ORF">S06H3_53581</name>
</gene>
<evidence type="ECO:0000313" key="1">
    <source>
        <dbReference type="EMBL" id="GAI57475.1"/>
    </source>
</evidence>
<comment type="caution">
    <text evidence="1">The sequence shown here is derived from an EMBL/GenBank/DDBJ whole genome shotgun (WGS) entry which is preliminary data.</text>
</comment>
<sequence>MHAVSAGGNCDIDPIVYYAQYAGILTNFGEFEGKGKKPIVVNILCPQLNAIGAAGQAAMS</sequence>
<organism evidence="1">
    <name type="scientific">marine sediment metagenome</name>
    <dbReference type="NCBI Taxonomy" id="412755"/>
    <lineage>
        <taxon>unclassified sequences</taxon>
        <taxon>metagenomes</taxon>
        <taxon>ecological metagenomes</taxon>
    </lineage>
</organism>
<name>X1R302_9ZZZZ</name>
<dbReference type="EMBL" id="BARV01034175">
    <property type="protein sequence ID" value="GAI57475.1"/>
    <property type="molecule type" value="Genomic_DNA"/>
</dbReference>
<accession>X1R302</accession>